<dbReference type="FunFam" id="3.40.250.10:FF:000044">
    <property type="entry name" value="Rhodanese-like domain-containing protein 4, chloroplastic"/>
    <property type="match status" value="1"/>
</dbReference>
<evidence type="ECO:0000256" key="7">
    <source>
        <dbReference type="ARBA" id="ARBA00023136"/>
    </source>
</evidence>
<protein>
    <recommendedName>
        <fullName evidence="10">Protein THYLAKOID RHODANESE-LIKE, chloroplastic</fullName>
    </recommendedName>
</protein>
<keyword evidence="5" id="KW-0809">Transit peptide</keyword>
<dbReference type="PANTHER" id="PTHR47377:SF1">
    <property type="entry name" value="RHODANESE-LIKE DOMAIN-CONTAINING PROTEIN 4, CHLOROPLASTIC"/>
    <property type="match status" value="1"/>
</dbReference>
<gene>
    <name evidence="13" type="ORF">KSP39_PZI011159</name>
</gene>
<dbReference type="AlphaFoldDB" id="A0AAP0BHW7"/>
<keyword evidence="6" id="KW-1133">Transmembrane helix</keyword>
<keyword evidence="2" id="KW-0150">Chloroplast</keyword>
<feature type="compositionally biased region" description="Pro residues" evidence="11">
    <location>
        <begin position="422"/>
        <end position="433"/>
    </location>
</feature>
<keyword evidence="3" id="KW-0934">Plastid</keyword>
<comment type="subcellular location">
    <subcellularLocation>
        <location evidence="1">Plastid</location>
        <location evidence="1">Chloroplast thylakoid membrane</location>
        <topology evidence="1">Multi-pass membrane protein</topology>
    </subcellularLocation>
</comment>
<evidence type="ECO:0000256" key="3">
    <source>
        <dbReference type="ARBA" id="ARBA00022640"/>
    </source>
</evidence>
<evidence type="ECO:0000256" key="4">
    <source>
        <dbReference type="ARBA" id="ARBA00022692"/>
    </source>
</evidence>
<evidence type="ECO:0000256" key="10">
    <source>
        <dbReference type="ARBA" id="ARBA00070712"/>
    </source>
</evidence>
<dbReference type="PANTHER" id="PTHR47377">
    <property type="entry name" value="RHODANESE-LIKE DOMAIN-CONTAINING PROTEIN 4, CHLOROPLASTIC"/>
    <property type="match status" value="1"/>
</dbReference>
<evidence type="ECO:0000313" key="13">
    <source>
        <dbReference type="EMBL" id="KAK8939277.1"/>
    </source>
</evidence>
<dbReference type="SUPFAM" id="SSF52821">
    <property type="entry name" value="Rhodanese/Cell cycle control phosphatase"/>
    <property type="match status" value="1"/>
</dbReference>
<dbReference type="InterPro" id="IPR044240">
    <property type="entry name" value="STR4-like"/>
</dbReference>
<comment type="subunit">
    <text evidence="9">Component of high molecular weight thylakoid LFNRs-containing protein complexes containing LIR1, LFNR1, LFNR2, TIC62 and TROL proteins.</text>
</comment>
<proteinExistence type="predicted"/>
<feature type="compositionally biased region" description="Polar residues" evidence="11">
    <location>
        <begin position="343"/>
        <end position="356"/>
    </location>
</feature>
<reference evidence="13 14" key="1">
    <citation type="journal article" date="2022" name="Nat. Plants">
        <title>Genomes of leafy and leafless Platanthera orchids illuminate the evolution of mycoheterotrophy.</title>
        <authorList>
            <person name="Li M.H."/>
            <person name="Liu K.W."/>
            <person name="Li Z."/>
            <person name="Lu H.C."/>
            <person name="Ye Q.L."/>
            <person name="Zhang D."/>
            <person name="Wang J.Y."/>
            <person name="Li Y.F."/>
            <person name="Zhong Z.M."/>
            <person name="Liu X."/>
            <person name="Yu X."/>
            <person name="Liu D.K."/>
            <person name="Tu X.D."/>
            <person name="Liu B."/>
            <person name="Hao Y."/>
            <person name="Liao X.Y."/>
            <person name="Jiang Y.T."/>
            <person name="Sun W.H."/>
            <person name="Chen J."/>
            <person name="Chen Y.Q."/>
            <person name="Ai Y."/>
            <person name="Zhai J.W."/>
            <person name="Wu S.S."/>
            <person name="Zhou Z."/>
            <person name="Hsiao Y.Y."/>
            <person name="Wu W.L."/>
            <person name="Chen Y.Y."/>
            <person name="Lin Y.F."/>
            <person name="Hsu J.L."/>
            <person name="Li C.Y."/>
            <person name="Wang Z.W."/>
            <person name="Zhao X."/>
            <person name="Zhong W.Y."/>
            <person name="Ma X.K."/>
            <person name="Ma L."/>
            <person name="Huang J."/>
            <person name="Chen G.Z."/>
            <person name="Huang M.Z."/>
            <person name="Huang L."/>
            <person name="Peng D.H."/>
            <person name="Luo Y.B."/>
            <person name="Zou S.Q."/>
            <person name="Chen S.P."/>
            <person name="Lan S."/>
            <person name="Tsai W.C."/>
            <person name="Van de Peer Y."/>
            <person name="Liu Z.J."/>
        </authorList>
    </citation>
    <scope>NUCLEOTIDE SEQUENCE [LARGE SCALE GENOMIC DNA]</scope>
    <source>
        <strain evidence="13">Lor287</strain>
    </source>
</reference>
<accession>A0AAP0BHW7</accession>
<evidence type="ECO:0000256" key="8">
    <source>
        <dbReference type="ARBA" id="ARBA00058574"/>
    </source>
</evidence>
<keyword evidence="7" id="KW-0472">Membrane</keyword>
<evidence type="ECO:0000256" key="2">
    <source>
        <dbReference type="ARBA" id="ARBA00022528"/>
    </source>
</evidence>
<keyword evidence="4" id="KW-0812">Transmembrane</keyword>
<comment type="function">
    <text evidence="8">Rhodanese domain-containing protein required for anchoring ferredoxin--NADP reductase to the thylakoid membranes and sustaining efficient linear electron flow (LEF).</text>
</comment>
<dbReference type="Gene3D" id="3.40.250.10">
    <property type="entry name" value="Rhodanese-like domain"/>
    <property type="match status" value="1"/>
</dbReference>
<dbReference type="PROSITE" id="PS50206">
    <property type="entry name" value="RHODANESE_3"/>
    <property type="match status" value="1"/>
</dbReference>
<name>A0AAP0BHW7_9ASPA</name>
<evidence type="ECO:0000256" key="6">
    <source>
        <dbReference type="ARBA" id="ARBA00022989"/>
    </source>
</evidence>
<evidence type="ECO:0000256" key="11">
    <source>
        <dbReference type="SAM" id="MobiDB-lite"/>
    </source>
</evidence>
<feature type="domain" description="Rhodanese" evidence="12">
    <location>
        <begin position="133"/>
        <end position="239"/>
    </location>
</feature>
<sequence>MEVLNATGLSPIPLHKSSIFFEKRSEPKRLPFRIRPLKPFRDGLASLSSILGAAGAAQSLTYEEALNKTLGSAGEFDLDGIVDGVLKFASENQLILAGGAAAVVVPLIVAQILGSSKAWGVESAKNAYAKLAEDAGAQLLDIREGKEIREAGSPDVLGLKKKTVAIAYRGEDKAGFLKKLALKFKDPGNTTLFVLDKFDGSSKLVAELVTANGFKAAFAIKDGVEGARGWKNSGLPWLPPKKALFFDFGDLTDVIGENSSNVPVTLALAAAIGLGLFASTEIETLLQLLGSAAIIQLLTKKLLFAEDRKRTLQQIDEFLNTKVAPKELADEIKMIGKALLPTTNSSQATLPASSTETKPEGKEDGVPEPSNAASLLETEAERKVESPPELTRLVNSVSTAEFEEKAPGRPTALSPYPYYPDFKPPTSPSPSKP</sequence>
<evidence type="ECO:0000256" key="9">
    <source>
        <dbReference type="ARBA" id="ARBA00064364"/>
    </source>
</evidence>
<dbReference type="EMBL" id="JBBWWQ010000009">
    <property type="protein sequence ID" value="KAK8939277.1"/>
    <property type="molecule type" value="Genomic_DNA"/>
</dbReference>
<comment type="caution">
    <text evidence="13">The sequence shown here is derived from an EMBL/GenBank/DDBJ whole genome shotgun (WGS) entry which is preliminary data.</text>
</comment>
<evidence type="ECO:0000256" key="5">
    <source>
        <dbReference type="ARBA" id="ARBA00022946"/>
    </source>
</evidence>
<evidence type="ECO:0000259" key="12">
    <source>
        <dbReference type="PROSITE" id="PS50206"/>
    </source>
</evidence>
<keyword evidence="14" id="KW-1185">Reference proteome</keyword>
<dbReference type="InterPro" id="IPR001763">
    <property type="entry name" value="Rhodanese-like_dom"/>
</dbReference>
<organism evidence="13 14">
    <name type="scientific">Platanthera zijinensis</name>
    <dbReference type="NCBI Taxonomy" id="2320716"/>
    <lineage>
        <taxon>Eukaryota</taxon>
        <taxon>Viridiplantae</taxon>
        <taxon>Streptophyta</taxon>
        <taxon>Embryophyta</taxon>
        <taxon>Tracheophyta</taxon>
        <taxon>Spermatophyta</taxon>
        <taxon>Magnoliopsida</taxon>
        <taxon>Liliopsida</taxon>
        <taxon>Asparagales</taxon>
        <taxon>Orchidaceae</taxon>
        <taxon>Orchidoideae</taxon>
        <taxon>Orchideae</taxon>
        <taxon>Orchidinae</taxon>
        <taxon>Platanthera</taxon>
    </lineage>
</organism>
<dbReference type="InterPro" id="IPR036873">
    <property type="entry name" value="Rhodanese-like_dom_sf"/>
</dbReference>
<dbReference type="Proteomes" id="UP001418222">
    <property type="component" value="Unassembled WGS sequence"/>
</dbReference>
<dbReference type="GO" id="GO:0009535">
    <property type="term" value="C:chloroplast thylakoid membrane"/>
    <property type="evidence" value="ECO:0007669"/>
    <property type="project" value="UniProtKB-SubCell"/>
</dbReference>
<evidence type="ECO:0000256" key="1">
    <source>
        <dbReference type="ARBA" id="ARBA00004454"/>
    </source>
</evidence>
<feature type="region of interest" description="Disordered" evidence="11">
    <location>
        <begin position="343"/>
        <end position="433"/>
    </location>
</feature>
<evidence type="ECO:0000313" key="14">
    <source>
        <dbReference type="Proteomes" id="UP001418222"/>
    </source>
</evidence>